<dbReference type="PANTHER" id="PTHR38422:SF1">
    <property type="entry name" value="SOMETHING ABOUT SILENCING PROTEIN 4"/>
    <property type="match status" value="1"/>
</dbReference>
<evidence type="ECO:0000313" key="4">
    <source>
        <dbReference type="Proteomes" id="UP001204833"/>
    </source>
</evidence>
<evidence type="ECO:0000313" key="3">
    <source>
        <dbReference type="EMBL" id="KAI5958538.1"/>
    </source>
</evidence>
<name>A0AAD5FYS6_9ASCO</name>
<reference evidence="3 4" key="1">
    <citation type="journal article" date="2022" name="DNA Res.">
        <title>Genome analysis of five recently described species of the CUG-Ser clade uncovers Candida theae as a new hybrid lineage with pathogenic potential in the Candida parapsilosis species complex.</title>
        <authorList>
            <person name="Mixao V."/>
            <person name="Del Olmo V."/>
            <person name="Hegedusova E."/>
            <person name="Saus E."/>
            <person name="Pryszcz L."/>
            <person name="Cillingova A."/>
            <person name="Nosek J."/>
            <person name="Gabaldon T."/>
        </authorList>
    </citation>
    <scope>NUCLEOTIDE SEQUENCE [LARGE SCALE GENOMIC DNA]</scope>
    <source>
        <strain evidence="3 4">CBS 12239</strain>
    </source>
</reference>
<dbReference type="Proteomes" id="UP001204833">
    <property type="component" value="Unassembled WGS sequence"/>
</dbReference>
<dbReference type="PANTHER" id="PTHR38422">
    <property type="entry name" value="SOMETHING ABOUT SILENCING PROTEIN 4"/>
    <property type="match status" value="1"/>
</dbReference>
<feature type="region of interest" description="Disordered" evidence="1">
    <location>
        <begin position="1"/>
        <end position="22"/>
    </location>
</feature>
<dbReference type="GO" id="GO:0004402">
    <property type="term" value="F:histone acetyltransferase activity"/>
    <property type="evidence" value="ECO:0007669"/>
    <property type="project" value="TreeGrafter"/>
</dbReference>
<dbReference type="Pfam" id="PF15460">
    <property type="entry name" value="SAS4"/>
    <property type="match status" value="1"/>
</dbReference>
<keyword evidence="4" id="KW-1185">Reference proteome</keyword>
<dbReference type="InterPro" id="IPR029184">
    <property type="entry name" value="Sas4_dom"/>
</dbReference>
<gene>
    <name evidence="3" type="ORF">KGF57_002383</name>
</gene>
<evidence type="ECO:0000256" key="1">
    <source>
        <dbReference type="SAM" id="MobiDB-lite"/>
    </source>
</evidence>
<protein>
    <recommendedName>
        <fullName evidence="2">Something about silencing protein 4 domain-containing protein</fullName>
    </recommendedName>
</protein>
<dbReference type="RefSeq" id="XP_051608985.1">
    <property type="nucleotide sequence ID" value="XM_051751690.1"/>
</dbReference>
<dbReference type="AlphaFoldDB" id="A0AAD5FYS6"/>
<evidence type="ECO:0000259" key="2">
    <source>
        <dbReference type="Pfam" id="PF15460"/>
    </source>
</evidence>
<accession>A0AAD5FYS6</accession>
<feature type="domain" description="Something about silencing protein 4" evidence="2">
    <location>
        <begin position="86"/>
        <end position="181"/>
    </location>
</feature>
<dbReference type="GeneID" id="76150442"/>
<sequence length="285" mass="33449">MSTSNKEQSRTLRSKDSNKAPVNKNLFNFDDINNYLYSNNPIHFGRSNNESQLYTYFKSDEETPALRITRVKQVPRKLPKRRTKVDPLPDSKYTIFHRKMKKEETQMLNEEKIKNLIEVDNLNTSLQLLKQYDWVRHLPSITKLNDAMDYEEMERKRVLTISEIEKLLEKQALWKKKRDKFINDTRLFHNGERVIVKEEQFPEKQKTITSLPSELDTTSPHPKLHAPTTFAFDSKVKLDYIGSSDNVNFGTSSNMLFGIDLHDIDPPKNGFQLPLGWRRSMGNKN</sequence>
<proteinExistence type="predicted"/>
<dbReference type="GO" id="GO:0033255">
    <property type="term" value="C:SAS acetyltransferase complex"/>
    <property type="evidence" value="ECO:0007669"/>
    <property type="project" value="InterPro"/>
</dbReference>
<organism evidence="3 4">
    <name type="scientific">Candida theae</name>
    <dbReference type="NCBI Taxonomy" id="1198502"/>
    <lineage>
        <taxon>Eukaryota</taxon>
        <taxon>Fungi</taxon>
        <taxon>Dikarya</taxon>
        <taxon>Ascomycota</taxon>
        <taxon>Saccharomycotina</taxon>
        <taxon>Pichiomycetes</taxon>
        <taxon>Debaryomycetaceae</taxon>
        <taxon>Candida/Lodderomyces clade</taxon>
        <taxon>Candida</taxon>
    </lineage>
</organism>
<dbReference type="EMBL" id="JAIHNG010000116">
    <property type="protein sequence ID" value="KAI5958538.1"/>
    <property type="molecule type" value="Genomic_DNA"/>
</dbReference>
<feature type="compositionally biased region" description="Basic and acidic residues" evidence="1">
    <location>
        <begin position="7"/>
        <end position="18"/>
    </location>
</feature>
<dbReference type="InterPro" id="IPR038988">
    <property type="entry name" value="Sas4"/>
</dbReference>
<comment type="caution">
    <text evidence="3">The sequence shown here is derived from an EMBL/GenBank/DDBJ whole genome shotgun (WGS) entry which is preliminary data.</text>
</comment>